<protein>
    <submittedName>
        <fullName evidence="2">Uncharacterized protein</fullName>
    </submittedName>
</protein>
<feature type="region of interest" description="Disordered" evidence="1">
    <location>
        <begin position="134"/>
        <end position="170"/>
    </location>
</feature>
<feature type="region of interest" description="Disordered" evidence="1">
    <location>
        <begin position="307"/>
        <end position="338"/>
    </location>
</feature>
<feature type="compositionally biased region" description="Basic and acidic residues" evidence="1">
    <location>
        <begin position="429"/>
        <end position="444"/>
    </location>
</feature>
<feature type="compositionally biased region" description="Low complexity" evidence="1">
    <location>
        <begin position="7"/>
        <end position="21"/>
    </location>
</feature>
<gene>
    <name evidence="2" type="ORF">BCON_0064g00010</name>
</gene>
<evidence type="ECO:0000313" key="3">
    <source>
        <dbReference type="Proteomes" id="UP000297527"/>
    </source>
</evidence>
<feature type="compositionally biased region" description="Low complexity" evidence="1">
    <location>
        <begin position="249"/>
        <end position="262"/>
    </location>
</feature>
<feature type="compositionally biased region" description="Basic and acidic residues" evidence="1">
    <location>
        <begin position="221"/>
        <end position="242"/>
    </location>
</feature>
<comment type="caution">
    <text evidence="2">The sequence shown here is derived from an EMBL/GenBank/DDBJ whole genome shotgun (WGS) entry which is preliminary data.</text>
</comment>
<feature type="compositionally biased region" description="Polar residues" evidence="1">
    <location>
        <begin position="22"/>
        <end position="37"/>
    </location>
</feature>
<name>A0A4Z1IA30_9HELO</name>
<feature type="region of interest" description="Disordered" evidence="1">
    <location>
        <begin position="422"/>
        <end position="505"/>
    </location>
</feature>
<keyword evidence="3" id="KW-1185">Reference proteome</keyword>
<evidence type="ECO:0000313" key="2">
    <source>
        <dbReference type="EMBL" id="TGO57534.1"/>
    </source>
</evidence>
<dbReference type="Proteomes" id="UP000297527">
    <property type="component" value="Unassembled WGS sequence"/>
</dbReference>
<proteinExistence type="predicted"/>
<dbReference type="OrthoDB" id="3562039at2759"/>
<dbReference type="EMBL" id="PQXN01000064">
    <property type="protein sequence ID" value="TGO57534.1"/>
    <property type="molecule type" value="Genomic_DNA"/>
</dbReference>
<sequence length="541" mass="60128">MNNHGIPPSSSSTMAPSTFHSPSTVQVSPSHGHSMQSMPPPQNSAERKMGILRADSGIAITPNTHNAISNPDQIKIQSNALPKDDPIDTIPTDASGATSTFNMNDIANIIAKLDQLNTHLRTILTPVPSTSIAYLDDSTSTGELSPEEEIPYTSAEKEEEEDPCDTSTDTSEATIAEDMSGTISKIDQILEQISAIRHITSTMPSSLDEFLLKDSIIPESNIEKGKGKGKGKGKEEKEEQTRIKPTIPPKLLSASLPPSSPSAEYIQHRARRFQWVSELLPPQESSHKSNRSLPTPLRLRRRIRRMKERKENAEQTPTKPIKPIKPITSSNLPPSSPSAERILRRARTFQWISNLPPPQESSYRGNRSLPTTLFLQRRIRLMKEQSKEEFPFTPTSNVLDPYYWTLRDALAFDCSLFSQPAKNPIPASPKEKHPTRPQPPKEEAEAILVGPYSEPSMSRPLTSKPWISRPSKKEASRKSKSAGVSRGGEAKEGGKGEGEKNPRIIITRMMIFGQRPCMEDLLKSICGEKEEKEERDEKNEN</sequence>
<reference evidence="2 3" key="1">
    <citation type="submission" date="2017-12" db="EMBL/GenBank/DDBJ databases">
        <title>Comparative genomics of Botrytis spp.</title>
        <authorList>
            <person name="Valero-Jimenez C.A."/>
            <person name="Tapia P."/>
            <person name="Veloso J."/>
            <person name="Silva-Moreno E."/>
            <person name="Staats M."/>
            <person name="Valdes J.H."/>
            <person name="Van Kan J.A.L."/>
        </authorList>
    </citation>
    <scope>NUCLEOTIDE SEQUENCE [LARGE SCALE GENOMIC DNA]</scope>
    <source>
        <strain evidence="2 3">MUCL11595</strain>
    </source>
</reference>
<feature type="region of interest" description="Disordered" evidence="1">
    <location>
        <begin position="221"/>
        <end position="262"/>
    </location>
</feature>
<feature type="compositionally biased region" description="Basic and acidic residues" evidence="1">
    <location>
        <begin position="488"/>
        <end position="502"/>
    </location>
</feature>
<accession>A0A4Z1IA30</accession>
<feature type="compositionally biased region" description="Low complexity" evidence="1">
    <location>
        <begin position="316"/>
        <end position="328"/>
    </location>
</feature>
<feature type="region of interest" description="Disordered" evidence="1">
    <location>
        <begin position="1"/>
        <end position="46"/>
    </location>
</feature>
<feature type="compositionally biased region" description="Polar residues" evidence="1">
    <location>
        <begin position="134"/>
        <end position="143"/>
    </location>
</feature>
<dbReference type="AlphaFoldDB" id="A0A4Z1IA30"/>
<evidence type="ECO:0000256" key="1">
    <source>
        <dbReference type="SAM" id="MobiDB-lite"/>
    </source>
</evidence>
<organism evidence="2 3">
    <name type="scientific">Botryotinia convoluta</name>
    <dbReference type="NCBI Taxonomy" id="54673"/>
    <lineage>
        <taxon>Eukaryota</taxon>
        <taxon>Fungi</taxon>
        <taxon>Dikarya</taxon>
        <taxon>Ascomycota</taxon>
        <taxon>Pezizomycotina</taxon>
        <taxon>Leotiomycetes</taxon>
        <taxon>Helotiales</taxon>
        <taxon>Sclerotiniaceae</taxon>
        <taxon>Botryotinia</taxon>
    </lineage>
</organism>